<comment type="subcellular location">
    <subcellularLocation>
        <location evidence="1">Cell membrane</location>
        <topology evidence="1">Multi-pass membrane protein</topology>
    </subcellularLocation>
</comment>
<dbReference type="NCBIfam" id="TIGR00914">
    <property type="entry name" value="2A0601"/>
    <property type="match status" value="1"/>
</dbReference>
<dbReference type="EMBL" id="LAZR01004748">
    <property type="protein sequence ID" value="KKN05905.1"/>
    <property type="molecule type" value="Genomic_DNA"/>
</dbReference>
<reference evidence="8" key="1">
    <citation type="journal article" date="2015" name="Nature">
        <title>Complex archaea that bridge the gap between prokaryotes and eukaryotes.</title>
        <authorList>
            <person name="Spang A."/>
            <person name="Saw J.H."/>
            <person name="Jorgensen S.L."/>
            <person name="Zaremba-Niedzwiedzka K."/>
            <person name="Martijn J."/>
            <person name="Lind A.E."/>
            <person name="van Eijk R."/>
            <person name="Schleper C."/>
            <person name="Guy L."/>
            <person name="Ettema T.J."/>
        </authorList>
    </citation>
    <scope>NUCLEOTIDE SEQUENCE</scope>
</reference>
<dbReference type="Gene3D" id="3.30.70.1320">
    <property type="entry name" value="Multidrug efflux transporter AcrB pore domain like"/>
    <property type="match status" value="1"/>
</dbReference>
<keyword evidence="5 7" id="KW-1133">Transmembrane helix</keyword>
<evidence type="ECO:0000256" key="1">
    <source>
        <dbReference type="ARBA" id="ARBA00004651"/>
    </source>
</evidence>
<protein>
    <recommendedName>
        <fullName evidence="9">Efflux RND transporter permease subunit</fullName>
    </recommendedName>
</protein>
<dbReference type="GO" id="GO:0005886">
    <property type="term" value="C:plasma membrane"/>
    <property type="evidence" value="ECO:0007669"/>
    <property type="project" value="UniProtKB-SubCell"/>
</dbReference>
<dbReference type="InterPro" id="IPR001036">
    <property type="entry name" value="Acrflvin-R"/>
</dbReference>
<feature type="transmembrane region" description="Helical" evidence="7">
    <location>
        <begin position="1016"/>
        <end position="1043"/>
    </location>
</feature>
<feature type="transmembrane region" description="Helical" evidence="7">
    <location>
        <begin position="939"/>
        <end position="964"/>
    </location>
</feature>
<evidence type="ECO:0008006" key="9">
    <source>
        <dbReference type="Google" id="ProtNLM"/>
    </source>
</evidence>
<keyword evidence="6 7" id="KW-0472">Membrane</keyword>
<feature type="transmembrane region" description="Helical" evidence="7">
    <location>
        <begin position="387"/>
        <end position="407"/>
    </location>
</feature>
<feature type="transmembrane region" description="Helical" evidence="7">
    <location>
        <begin position="12"/>
        <end position="31"/>
    </location>
</feature>
<dbReference type="Gene3D" id="1.20.1640.10">
    <property type="entry name" value="Multidrug efflux transporter AcrB transmembrane domain"/>
    <property type="match status" value="3"/>
</dbReference>
<dbReference type="SUPFAM" id="SSF82866">
    <property type="entry name" value="Multidrug efflux transporter AcrB transmembrane domain"/>
    <property type="match status" value="2"/>
</dbReference>
<feature type="transmembrane region" description="Helical" evidence="7">
    <location>
        <begin position="985"/>
        <end position="1004"/>
    </location>
</feature>
<evidence type="ECO:0000256" key="7">
    <source>
        <dbReference type="SAM" id="Phobius"/>
    </source>
</evidence>
<evidence type="ECO:0000256" key="2">
    <source>
        <dbReference type="ARBA" id="ARBA00022448"/>
    </source>
</evidence>
<dbReference type="InterPro" id="IPR004763">
    <property type="entry name" value="CusA-like"/>
</dbReference>
<feature type="transmembrane region" description="Helical" evidence="7">
    <location>
        <begin position="364"/>
        <end position="380"/>
    </location>
</feature>
<evidence type="ECO:0000256" key="3">
    <source>
        <dbReference type="ARBA" id="ARBA00022475"/>
    </source>
</evidence>
<keyword evidence="4 7" id="KW-0812">Transmembrane</keyword>
<dbReference type="PANTHER" id="PTHR32063">
    <property type="match status" value="1"/>
</dbReference>
<feature type="transmembrane region" description="Helical" evidence="7">
    <location>
        <begin position="887"/>
        <end position="904"/>
    </location>
</feature>
<dbReference type="SUPFAM" id="SSF82714">
    <property type="entry name" value="Multidrug efflux transporter AcrB TolC docking domain, DN and DC subdomains"/>
    <property type="match status" value="2"/>
</dbReference>
<comment type="caution">
    <text evidence="8">The sequence shown here is derived from an EMBL/GenBank/DDBJ whole genome shotgun (WGS) entry which is preliminary data.</text>
</comment>
<evidence type="ECO:0000313" key="8">
    <source>
        <dbReference type="EMBL" id="KKN05905.1"/>
    </source>
</evidence>
<dbReference type="Gene3D" id="3.30.70.1430">
    <property type="entry name" value="Multidrug efflux transporter AcrB pore domain"/>
    <property type="match status" value="2"/>
</dbReference>
<dbReference type="SUPFAM" id="SSF82693">
    <property type="entry name" value="Multidrug efflux transporter AcrB pore domain, PN1, PN2, PC1 and PC2 subdomains"/>
    <property type="match status" value="2"/>
</dbReference>
<evidence type="ECO:0000256" key="4">
    <source>
        <dbReference type="ARBA" id="ARBA00022692"/>
    </source>
</evidence>
<keyword evidence="2" id="KW-0813">Transport</keyword>
<feature type="transmembrane region" description="Helical" evidence="7">
    <location>
        <begin position="911"/>
        <end position="933"/>
    </location>
</feature>
<accession>A0A0F9MEW2</accession>
<dbReference type="PANTHER" id="PTHR32063:SF19">
    <property type="entry name" value="CATION EFFLUX SYSTEM PROTEIN CUSA"/>
    <property type="match status" value="1"/>
</dbReference>
<dbReference type="GO" id="GO:0042910">
    <property type="term" value="F:xenobiotic transmembrane transporter activity"/>
    <property type="evidence" value="ECO:0007669"/>
    <property type="project" value="TreeGrafter"/>
</dbReference>
<dbReference type="AlphaFoldDB" id="A0A0F9MEW2"/>
<keyword evidence="3" id="KW-1003">Cell membrane</keyword>
<dbReference type="InterPro" id="IPR027463">
    <property type="entry name" value="AcrB_DN_DC_subdom"/>
</dbReference>
<proteinExistence type="predicted"/>
<feature type="transmembrane region" description="Helical" evidence="7">
    <location>
        <begin position="498"/>
        <end position="518"/>
    </location>
</feature>
<feature type="transmembrane region" description="Helical" evidence="7">
    <location>
        <begin position="550"/>
        <end position="567"/>
    </location>
</feature>
<sequence>MINKIIEYSLRNKFLVIAFFLLIIGWGFSALNKTPIDAIPDIGENQQIVFVDWPGRSPKDIEDQVIYPLTINLLGIPGMKVIRSSSMFSFGMINIIFEEWVEFYWSRTRILERLNFAQKDLPEGVFPQLGPDATALGQIFWYTVENGYYCPDHPKLRYQEPGRCPEDGKELVRSEYNLGELRSLQDWYVRYQLNSAKGISEVASVGGFVKQYQIDVDPNKLLAFNVNLHSMFNAVRNSNIDVGAKVIEEGGAEYIVRGLGFIKSIEDIEDIVIGSHDGVPVYVKNVAEVILGPDFRRGALDKEGVEVTGGVVLMRYGENPLKVIEGVKEKIKEITPGLPPGVQIVPFYDRTQLINRATDNLKQTLLEEIIVAGVIILLFLGHFRSSLIVSIALPMGVLISFLVMYYLKIPSNIMSLGGIAIAIGVMVDAGIVMTENISRHLASSREKRLTTVIMASKEVGSAIFFAILIVVVAFIPVFSLRGQAGKLFTPLAFTKTFAMLGSAVLAITLIPVLCSLFLKGKMRPPEKNLLNRIMMRLYEPVLRFSLKHKIIVLLIALIILGVSYFPFSVIKSEFMPPLNEGDLLFMPVLLPGASLTTVMDVMKKQDMILKSFPEVEMVVGKLGRAESPTDPAPVSMIETIVRLKPKKMWRKGMTRQKLINEFNDALRIPGVSNIWTQPIRNRIDMLATGIQTPIGVKVFGEDLEKIEELAIRVENIVREIPGARNPYAERIGNKPYIEIEIDRKEAARYGVKVGDIQHLIMTAIGGMNVTTTVEGRERYPVRIRYMRELRDSFEAMERIFVPTPSGAQIPLSQLAVIKKVPGPAKIAGENTMPYVRVFVDVNTDEVGIVDFVNQAQKAVREKLDLPQGYYISWSGQYEYEMQARKRLMTVVPICIFVIFLLLYIKFKTVSAALILIFSLPFAFVGGVWLQFLLGFKFSTAVWVGYIALFGVAVEDGVVMVDFLIKYCRKSTDIVESVVKAALLRVRPIIMTTATTILALLPILMSTGTGSEIMKPIAAPTVGGMVTATVLNLILVPVVFSWVLQGRLRKEKDMENEEE</sequence>
<dbReference type="Pfam" id="PF00873">
    <property type="entry name" value="ACR_tran"/>
    <property type="match status" value="1"/>
</dbReference>
<name>A0A0F9MEW2_9ZZZZ</name>
<dbReference type="Gene3D" id="3.30.2090.10">
    <property type="entry name" value="Multidrug efflux transporter AcrB TolC docking domain, DN and DC subdomains"/>
    <property type="match status" value="2"/>
</dbReference>
<dbReference type="PRINTS" id="PR00702">
    <property type="entry name" value="ACRIFLAVINRP"/>
</dbReference>
<organism evidence="8">
    <name type="scientific">marine sediment metagenome</name>
    <dbReference type="NCBI Taxonomy" id="412755"/>
    <lineage>
        <taxon>unclassified sequences</taxon>
        <taxon>metagenomes</taxon>
        <taxon>ecological metagenomes</taxon>
    </lineage>
</organism>
<dbReference type="GO" id="GO:0008324">
    <property type="term" value="F:monoatomic cation transmembrane transporter activity"/>
    <property type="evidence" value="ECO:0007669"/>
    <property type="project" value="InterPro"/>
</dbReference>
<dbReference type="Gene3D" id="3.30.70.1440">
    <property type="entry name" value="Multidrug efflux transporter AcrB pore domain"/>
    <property type="match status" value="1"/>
</dbReference>
<evidence type="ECO:0000256" key="6">
    <source>
        <dbReference type="ARBA" id="ARBA00023136"/>
    </source>
</evidence>
<feature type="transmembrane region" description="Helical" evidence="7">
    <location>
        <begin position="413"/>
        <end position="438"/>
    </location>
</feature>
<gene>
    <name evidence="8" type="ORF">LCGC14_1082660</name>
</gene>
<evidence type="ECO:0000256" key="5">
    <source>
        <dbReference type="ARBA" id="ARBA00022989"/>
    </source>
</evidence>
<feature type="transmembrane region" description="Helical" evidence="7">
    <location>
        <begin position="459"/>
        <end position="478"/>
    </location>
</feature>